<reference evidence="1" key="1">
    <citation type="journal article" date="2018" name="Genome Biol. Evol.">
        <title>Mitochondrial and Plastid Genomes from Coralline Red Algae Provide Insights into the Incongruent Evolutionary Histories of Organelles.</title>
        <authorList>
            <person name="Lee J."/>
            <person name="Song H.J."/>
            <person name="In Park S."/>
            <person name="Lee Y.M."/>
            <person name="Jeong S.Y."/>
            <person name="Oh Cho T."/>
            <person name="Kim J.H."/>
            <person name="Choi H.G."/>
            <person name="Choi C.G."/>
            <person name="Nelson W.A."/>
            <person name="Fredericq S."/>
            <person name="Bhattacharya D."/>
            <person name="Su Yoon H."/>
        </authorList>
    </citation>
    <scope>NUCLEOTIDE SEQUENCE</scope>
</reference>
<protein>
    <submittedName>
        <fullName evidence="1">Putative single-stranded DNA binding protein</fullName>
    </submittedName>
</protein>
<dbReference type="InterPro" id="IPR012340">
    <property type="entry name" value="NA-bd_OB-fold"/>
</dbReference>
<sequence>MNICFVTARIIDVPQRLFNDNKYSTLFKISFPHKKNSLSYATAIIYGRTSQDIFDLYFKGDYIIIEGKLFISKNTNNNKELIINVINIHPAHIIMQK</sequence>
<proteinExistence type="predicted"/>
<dbReference type="AlphaFoldDB" id="A0A3G3MGD2"/>
<gene>
    <name evidence="1" type="primary">ycf41</name>
</gene>
<dbReference type="SUPFAM" id="SSF50249">
    <property type="entry name" value="Nucleic acid-binding proteins"/>
    <property type="match status" value="1"/>
</dbReference>
<accession>A0A3G3MGD2</accession>
<name>A0A3G3MGD2_9FLOR</name>
<keyword evidence="1" id="KW-0934">Plastid</keyword>
<dbReference type="EMBL" id="MH281627">
    <property type="protein sequence ID" value="AYR05890.1"/>
    <property type="molecule type" value="Genomic_DNA"/>
</dbReference>
<organism evidence="1">
    <name type="scientific">Lithothamnion sp</name>
    <dbReference type="NCBI Taxonomy" id="1940749"/>
    <lineage>
        <taxon>Eukaryota</taxon>
        <taxon>Rhodophyta</taxon>
        <taxon>Florideophyceae</taxon>
        <taxon>Corallinophycidae</taxon>
        <taxon>Hapalidiales</taxon>
        <taxon>Hapalidiaceae</taxon>
        <taxon>Melobesioideae</taxon>
        <taxon>Lithothamnion</taxon>
    </lineage>
</organism>
<geneLocation type="plastid" evidence="1"/>
<evidence type="ECO:0000313" key="1">
    <source>
        <dbReference type="EMBL" id="AYR05890.1"/>
    </source>
</evidence>